<feature type="non-terminal residue" evidence="1">
    <location>
        <position position="1"/>
    </location>
</feature>
<organism evidence="1">
    <name type="scientific">marine metagenome</name>
    <dbReference type="NCBI Taxonomy" id="408172"/>
    <lineage>
        <taxon>unclassified sequences</taxon>
        <taxon>metagenomes</taxon>
        <taxon>ecological metagenomes</taxon>
    </lineage>
</organism>
<protein>
    <recommendedName>
        <fullName evidence="2">Nitroreductase domain-containing protein</fullName>
    </recommendedName>
</protein>
<reference evidence="1" key="1">
    <citation type="submission" date="2018-05" db="EMBL/GenBank/DDBJ databases">
        <authorList>
            <person name="Lanie J.A."/>
            <person name="Ng W.-L."/>
            <person name="Kazmierczak K.M."/>
            <person name="Andrzejewski T.M."/>
            <person name="Davidsen T.M."/>
            <person name="Wayne K.J."/>
            <person name="Tettelin H."/>
            <person name="Glass J.I."/>
            <person name="Rusch D."/>
            <person name="Podicherti R."/>
            <person name="Tsui H.-C.T."/>
            <person name="Winkler M.E."/>
        </authorList>
    </citation>
    <scope>NUCLEOTIDE SEQUENCE</scope>
</reference>
<dbReference type="Gene3D" id="2.30.110.10">
    <property type="entry name" value="Electron Transport, Fmn-binding Protein, Chain A"/>
    <property type="match status" value="1"/>
</dbReference>
<dbReference type="EMBL" id="UINC01003563">
    <property type="protein sequence ID" value="SVA07410.1"/>
    <property type="molecule type" value="Genomic_DNA"/>
</dbReference>
<name>A0A381STU4_9ZZZZ</name>
<accession>A0A381STU4</accession>
<dbReference type="Pfam" id="PF04075">
    <property type="entry name" value="F420H2_quin_red"/>
    <property type="match status" value="1"/>
</dbReference>
<dbReference type="InterPro" id="IPR012349">
    <property type="entry name" value="Split_barrel_FMN-bd"/>
</dbReference>
<proteinExistence type="predicted"/>
<gene>
    <name evidence="1" type="ORF">METZ01_LOCUS60264</name>
</gene>
<evidence type="ECO:0000313" key="1">
    <source>
        <dbReference type="EMBL" id="SVA07410.1"/>
    </source>
</evidence>
<dbReference type="AlphaFoldDB" id="A0A381STU4"/>
<sequence length="148" mass="16029">VAANISPQKRFLYRLPVGLYRIGLGRLLGRRFLCLEHLGRTSGLTRRTVLEVISHDGGKPVVPVAFGAATDWYRNLLARPSARITWGGVAGPVTAQVLDETEAAGVLIRYVADHRWAARGLDRLVGLGLVDDPAAAARNLPLIRLATT</sequence>
<dbReference type="InterPro" id="IPR004378">
    <property type="entry name" value="F420H2_quin_Rdtase"/>
</dbReference>
<dbReference type="NCBIfam" id="TIGR00026">
    <property type="entry name" value="hi_GC_TIGR00026"/>
    <property type="match status" value="1"/>
</dbReference>
<dbReference type="GO" id="GO:0016491">
    <property type="term" value="F:oxidoreductase activity"/>
    <property type="evidence" value="ECO:0007669"/>
    <property type="project" value="InterPro"/>
</dbReference>
<evidence type="ECO:0008006" key="2">
    <source>
        <dbReference type="Google" id="ProtNLM"/>
    </source>
</evidence>